<evidence type="ECO:0000259" key="10">
    <source>
        <dbReference type="SMART" id="SM00856"/>
    </source>
</evidence>
<feature type="active site" evidence="8">
    <location>
        <position position="411"/>
    </location>
</feature>
<dbReference type="EMBL" id="CAMGYJ010000010">
    <property type="protein sequence ID" value="CAI0551602.1"/>
    <property type="molecule type" value="Genomic_DNA"/>
</dbReference>
<dbReference type="InterPro" id="IPR000070">
    <property type="entry name" value="Pectinesterase_cat"/>
</dbReference>
<dbReference type="Proteomes" id="UP001154282">
    <property type="component" value="Unassembled WGS sequence"/>
</dbReference>
<comment type="caution">
    <text evidence="11">The sequence shown here is derived from an EMBL/GenBank/DDBJ whole genome shotgun (WGS) entry which is preliminary data.</text>
</comment>
<gene>
    <name evidence="11" type="ORF">LITE_LOCUS46053</name>
</gene>
<evidence type="ECO:0000256" key="6">
    <source>
        <dbReference type="ARBA" id="ARBA00022801"/>
    </source>
</evidence>
<evidence type="ECO:0000256" key="2">
    <source>
        <dbReference type="ARBA" id="ARBA00005184"/>
    </source>
</evidence>
<comment type="similarity">
    <text evidence="3">In the N-terminal section; belongs to the PMEI family.</text>
</comment>
<evidence type="ECO:0000256" key="7">
    <source>
        <dbReference type="ARBA" id="ARBA00023085"/>
    </source>
</evidence>
<dbReference type="InterPro" id="IPR006501">
    <property type="entry name" value="Pectinesterase_inhib_dom"/>
</dbReference>
<comment type="similarity">
    <text evidence="4">In the C-terminal section; belongs to the pectinesterase family.</text>
</comment>
<dbReference type="SMART" id="SM00856">
    <property type="entry name" value="PMEI"/>
    <property type="match status" value="1"/>
</dbReference>
<evidence type="ECO:0000256" key="9">
    <source>
        <dbReference type="RuleBase" id="RU000589"/>
    </source>
</evidence>
<dbReference type="NCBIfam" id="TIGR01614">
    <property type="entry name" value="PME_inhib"/>
    <property type="match status" value="1"/>
</dbReference>
<keyword evidence="5" id="KW-0134">Cell wall</keyword>
<dbReference type="Pfam" id="PF04043">
    <property type="entry name" value="PMEI"/>
    <property type="match status" value="1"/>
</dbReference>
<evidence type="ECO:0000313" key="11">
    <source>
        <dbReference type="EMBL" id="CAI0551602.1"/>
    </source>
</evidence>
<name>A0AAV0R578_9ROSI</name>
<proteinExistence type="inferred from homology"/>
<dbReference type="AlphaFoldDB" id="A0AAV0R578"/>
<protein>
    <recommendedName>
        <fullName evidence="9">Pectinesterase</fullName>
        <ecNumber evidence="9">3.1.1.11</ecNumber>
    </recommendedName>
</protein>
<dbReference type="InterPro" id="IPR011050">
    <property type="entry name" value="Pectin_lyase_fold/virulence"/>
</dbReference>
<keyword evidence="12" id="KW-1185">Reference proteome</keyword>
<evidence type="ECO:0000256" key="5">
    <source>
        <dbReference type="ARBA" id="ARBA00022512"/>
    </source>
</evidence>
<organism evidence="11 12">
    <name type="scientific">Linum tenue</name>
    <dbReference type="NCBI Taxonomy" id="586396"/>
    <lineage>
        <taxon>Eukaryota</taxon>
        <taxon>Viridiplantae</taxon>
        <taxon>Streptophyta</taxon>
        <taxon>Embryophyta</taxon>
        <taxon>Tracheophyta</taxon>
        <taxon>Spermatophyta</taxon>
        <taxon>Magnoliopsida</taxon>
        <taxon>eudicotyledons</taxon>
        <taxon>Gunneridae</taxon>
        <taxon>Pentapetalae</taxon>
        <taxon>rosids</taxon>
        <taxon>fabids</taxon>
        <taxon>Malpighiales</taxon>
        <taxon>Linaceae</taxon>
        <taxon>Linum</taxon>
    </lineage>
</organism>
<dbReference type="PANTHER" id="PTHR31707">
    <property type="entry name" value="PECTINESTERASE"/>
    <property type="match status" value="1"/>
</dbReference>
<dbReference type="FunFam" id="2.160.20.10:FF:000001">
    <property type="entry name" value="Pectinesterase"/>
    <property type="match status" value="1"/>
</dbReference>
<feature type="domain" description="Pectinesterase inhibitor" evidence="10">
    <location>
        <begin position="32"/>
        <end position="187"/>
    </location>
</feature>
<dbReference type="GO" id="GO:0030599">
    <property type="term" value="F:pectinesterase activity"/>
    <property type="evidence" value="ECO:0007669"/>
    <property type="project" value="UniProtKB-UniRule"/>
</dbReference>
<comment type="subcellular location">
    <subcellularLocation>
        <location evidence="1">Secreted</location>
        <location evidence="1">Cell wall</location>
    </subcellularLocation>
</comment>
<feature type="signal peptide" evidence="9">
    <location>
        <begin position="1"/>
        <end position="27"/>
    </location>
</feature>
<keyword evidence="5" id="KW-0964">Secreted</keyword>
<evidence type="ECO:0000256" key="3">
    <source>
        <dbReference type="ARBA" id="ARBA00006027"/>
    </source>
</evidence>
<keyword evidence="7 9" id="KW-0063">Aspartyl esterase</keyword>
<accession>A0AAV0R578</accession>
<dbReference type="GO" id="GO:0004857">
    <property type="term" value="F:enzyme inhibitor activity"/>
    <property type="evidence" value="ECO:0007669"/>
    <property type="project" value="InterPro"/>
</dbReference>
<dbReference type="EC" id="3.1.1.11" evidence="9"/>
<dbReference type="CDD" id="cd15798">
    <property type="entry name" value="PMEI-like_3"/>
    <property type="match status" value="1"/>
</dbReference>
<dbReference type="InterPro" id="IPR035513">
    <property type="entry name" value="Invertase/methylesterase_inhib"/>
</dbReference>
<dbReference type="InterPro" id="IPR033131">
    <property type="entry name" value="Pectinesterase_Asp_AS"/>
</dbReference>
<comment type="catalytic activity">
    <reaction evidence="9">
        <text>[(1-&gt;4)-alpha-D-galacturonosyl methyl ester](n) + n H2O = [(1-&gt;4)-alpha-D-galacturonosyl](n) + n methanol + n H(+)</text>
        <dbReference type="Rhea" id="RHEA:22380"/>
        <dbReference type="Rhea" id="RHEA-COMP:14570"/>
        <dbReference type="Rhea" id="RHEA-COMP:14573"/>
        <dbReference type="ChEBI" id="CHEBI:15377"/>
        <dbReference type="ChEBI" id="CHEBI:15378"/>
        <dbReference type="ChEBI" id="CHEBI:17790"/>
        <dbReference type="ChEBI" id="CHEBI:140522"/>
        <dbReference type="ChEBI" id="CHEBI:140523"/>
        <dbReference type="EC" id="3.1.1.11"/>
    </reaction>
</comment>
<dbReference type="Gene3D" id="2.160.20.10">
    <property type="entry name" value="Single-stranded right-handed beta-helix, Pectin lyase-like"/>
    <property type="match status" value="1"/>
</dbReference>
<reference evidence="11" key="1">
    <citation type="submission" date="2022-08" db="EMBL/GenBank/DDBJ databases">
        <authorList>
            <person name="Gutierrez-Valencia J."/>
        </authorList>
    </citation>
    <scope>NUCLEOTIDE SEQUENCE</scope>
</reference>
<dbReference type="Gene3D" id="1.20.140.40">
    <property type="entry name" value="Invertase/pectin methylesterase inhibitor family protein"/>
    <property type="match status" value="1"/>
</dbReference>
<dbReference type="Pfam" id="PF01095">
    <property type="entry name" value="Pectinesterase"/>
    <property type="match status" value="1"/>
</dbReference>
<keyword evidence="6 9" id="KW-0378">Hydrolase</keyword>
<evidence type="ECO:0000256" key="1">
    <source>
        <dbReference type="ARBA" id="ARBA00004191"/>
    </source>
</evidence>
<dbReference type="GO" id="GO:0045490">
    <property type="term" value="P:pectin catabolic process"/>
    <property type="evidence" value="ECO:0007669"/>
    <property type="project" value="UniProtKB-UniRule"/>
</dbReference>
<dbReference type="PROSITE" id="PS00503">
    <property type="entry name" value="PECTINESTERASE_2"/>
    <property type="match status" value="1"/>
</dbReference>
<evidence type="ECO:0000313" key="12">
    <source>
        <dbReference type="Proteomes" id="UP001154282"/>
    </source>
</evidence>
<evidence type="ECO:0000256" key="8">
    <source>
        <dbReference type="PROSITE-ProRule" id="PRU10040"/>
    </source>
</evidence>
<dbReference type="GO" id="GO:0042545">
    <property type="term" value="P:cell wall modification"/>
    <property type="evidence" value="ECO:0007669"/>
    <property type="project" value="UniProtKB-UniRule"/>
</dbReference>
<evidence type="ECO:0000256" key="4">
    <source>
        <dbReference type="ARBA" id="ARBA00007786"/>
    </source>
</evidence>
<keyword evidence="9" id="KW-0732">Signal</keyword>
<dbReference type="InterPro" id="IPR012334">
    <property type="entry name" value="Pectin_lyas_fold"/>
</dbReference>
<dbReference type="SUPFAM" id="SSF101148">
    <property type="entry name" value="Plant invertase/pectin methylesterase inhibitor"/>
    <property type="match status" value="1"/>
</dbReference>
<feature type="chain" id="PRO_5043104428" description="Pectinesterase" evidence="9">
    <location>
        <begin position="28"/>
        <end position="575"/>
    </location>
</feature>
<dbReference type="SUPFAM" id="SSF51126">
    <property type="entry name" value="Pectin lyase-like"/>
    <property type="match status" value="1"/>
</dbReference>
<sequence>MATSKLSPFFFPTILLLLAFSLPISSPQSTNSTAAAPTNFCSTTPYPSFCRSTLPYNKTSTIHDYTRKSVKQSLSQGRQFLRLINYLIRTASRSKPFQTLIPPLQDCKFLAQMNVDSLSDTMSTINSRNNLSSFTASDLQTLLSATLTNLDTCLDGIRAADSSSTVVSGLVAPLLNGTKYCSVSLALFAKGWVPPPRKRNKGRGLMESRHIFSHLDLTHGLPLIMSSQDRRVFESFDGGRRKLLQAPIGGISVSQMVVVDKKGGGNFTNINDAIAAAPNATNGVVPGNSYFVIYVTKGLYEEYISIQKNKQNLMMVGDGIGRTTITGNHSVIDGWTTFNSSTFAVVAPGFVAVGITFRNTAGPSKMQAVALRNGADMSAFFNCSFEGYQDTLYVHSLRQFYRDCTIYGTVDYIFGNAAVVLQNCRIMSRLPLPNQFNTITAQGRTDPNQNTGISIQNCSIKEAKDLALSNGTTRSYLGRPWKAYSRTVVMQSSISSFLNPAGWAPWAGNASLDTLYYAEFNNSGIGALTSGRVNWPGFHLINETDAGNFTVANFTQGDVWLPATGVPFATGLLVQ</sequence>
<comment type="pathway">
    <text evidence="2 9">Glycan metabolism; pectin degradation; 2-dehydro-3-deoxy-D-gluconate from pectin: step 1/5.</text>
</comment>